<dbReference type="AlphaFoldDB" id="A0A0A6PPL0"/>
<comment type="function">
    <text evidence="1">Catalyzes the hydroxylation of the N(6)-(4-aminobutyl)-L-lysine intermediate produced by deoxyhypusine synthase/DHPS on a critical lysine of the eukaryotic translation initiation factor 5A/eIF-5A. This is the second step of the post-translational modification of that lysine into an unusual amino acid residue named hypusine. Hypusination is unique to mature eIF-5A factor and is essential for its function.</text>
</comment>
<comment type="caution">
    <text evidence="3">The sequence shown here is derived from an EMBL/GenBank/DDBJ whole genome shotgun (WGS) entry which is preliminary data.</text>
</comment>
<gene>
    <name evidence="3" type="ORF">PN36_18775</name>
</gene>
<reference evidence="3 4" key="1">
    <citation type="journal article" date="2016" name="Front. Microbiol.">
        <title>Single-Cell (Meta-)Genomics of a Dimorphic Candidatus Thiomargarita nelsonii Reveals Genomic Plasticity.</title>
        <authorList>
            <person name="Flood B.E."/>
            <person name="Fliss P."/>
            <person name="Jones D.S."/>
            <person name="Dick G.J."/>
            <person name="Jain S."/>
            <person name="Kaster A.K."/>
            <person name="Winkel M."/>
            <person name="Mussmann M."/>
            <person name="Bailey J."/>
        </authorList>
    </citation>
    <scope>NUCLEOTIDE SEQUENCE [LARGE SCALE GENOMIC DNA]</scope>
    <source>
        <strain evidence="3">Hydrate Ridge</strain>
    </source>
</reference>
<dbReference type="InterPro" id="IPR021133">
    <property type="entry name" value="HEAT_type_2"/>
</dbReference>
<sequence>MSNKKQVIESLCHLTSTGDEVDRCYASKALGALGDAQAIPALVQRLRDEDIDVSIDAIEALGHIGNPQAIPPLLESLNSDPNGEIKMAVVEALGRIGGQDIISPLLDIAKSCPVDMVWDDTDSWNDWWDMQLKAVEILGGMRIAEAVPVLLGILEDEENQDIESEVLKALAQIGGEGEKSLNQRLTEGTPRERRRAATALGFSQGKETCKALARAMTDQIVDVRVAAIRALGKQGASQYLDIMLRFLKDPAPEMRRAVIDVTKGLSISKDKAMLEKLTPLLKDSSSAVRAAALLALPEVAPFPEKTLEQVKQCLADSDNKVIAAASSLLARLGEQTILQKLLQILSNQENDIILRSQVATALGVLGNQEAVGLLSWTIKDKAQVVRLAALKALMALHQTPEALEVLLAALKKREIVVEGPPVPSSDNETETKQSPAAATDSIAMSTLEAIAMDNAAVAKNEEPEEIAHQKPDEETQKYMEIVQDNLELGERLFVPKKINADVRYLIARILGDSDQEKVIRALIEALNDDDPQLRCAAADSLAQIARRAPEKLADAIGSLVTHLNIGDRELRLACARTLGLLGQNSAIPVLFTCLQNEEDNNVRIETIQSITTLLTVESHQIKKDILKHFVELLQDPEIGVCKAAATALATLQYKESADSIIGAAFANAGAMARYMGKALRHLDIEESSTKLLKMLNSVPESHQRRFVIEMLEEIYLT</sequence>
<dbReference type="Gene3D" id="1.25.10.10">
    <property type="entry name" value="Leucine-rich Repeat Variant"/>
    <property type="match status" value="5"/>
</dbReference>
<evidence type="ECO:0000313" key="4">
    <source>
        <dbReference type="Proteomes" id="UP000030428"/>
    </source>
</evidence>
<proteinExistence type="predicted"/>
<dbReference type="InterPro" id="IPR011989">
    <property type="entry name" value="ARM-like"/>
</dbReference>
<evidence type="ECO:0000256" key="2">
    <source>
        <dbReference type="SAM" id="MobiDB-lite"/>
    </source>
</evidence>
<dbReference type="Pfam" id="PF13646">
    <property type="entry name" value="HEAT_2"/>
    <property type="match status" value="4"/>
</dbReference>
<dbReference type="PROSITE" id="PS50077">
    <property type="entry name" value="HEAT_REPEAT"/>
    <property type="match status" value="1"/>
</dbReference>
<protein>
    <submittedName>
        <fullName evidence="3">Uncharacterized protein</fullName>
    </submittedName>
</protein>
<organism evidence="3 4">
    <name type="scientific">Candidatus Thiomargarita nelsonii</name>
    <dbReference type="NCBI Taxonomy" id="1003181"/>
    <lineage>
        <taxon>Bacteria</taxon>
        <taxon>Pseudomonadati</taxon>
        <taxon>Pseudomonadota</taxon>
        <taxon>Gammaproteobacteria</taxon>
        <taxon>Thiotrichales</taxon>
        <taxon>Thiotrichaceae</taxon>
        <taxon>Thiomargarita</taxon>
    </lineage>
</organism>
<dbReference type="PANTHER" id="PTHR12697:SF5">
    <property type="entry name" value="DEOXYHYPUSINE HYDROXYLASE"/>
    <property type="match status" value="1"/>
</dbReference>
<dbReference type="SMART" id="SM00567">
    <property type="entry name" value="EZ_HEAT"/>
    <property type="match status" value="11"/>
</dbReference>
<feature type="region of interest" description="Disordered" evidence="2">
    <location>
        <begin position="419"/>
        <end position="438"/>
    </location>
</feature>
<dbReference type="GO" id="GO:0016491">
    <property type="term" value="F:oxidoreductase activity"/>
    <property type="evidence" value="ECO:0007669"/>
    <property type="project" value="TreeGrafter"/>
</dbReference>
<evidence type="ECO:0000313" key="3">
    <source>
        <dbReference type="EMBL" id="KHD08096.1"/>
    </source>
</evidence>
<evidence type="ECO:0000256" key="1">
    <source>
        <dbReference type="ARBA" id="ARBA00045876"/>
    </source>
</evidence>
<dbReference type="InterPro" id="IPR016024">
    <property type="entry name" value="ARM-type_fold"/>
</dbReference>
<dbReference type="Proteomes" id="UP000030428">
    <property type="component" value="Unassembled WGS sequence"/>
</dbReference>
<dbReference type="InterPro" id="IPR004155">
    <property type="entry name" value="PBS_lyase_HEAT"/>
</dbReference>
<dbReference type="PANTHER" id="PTHR12697">
    <property type="entry name" value="PBS LYASE HEAT-LIKE PROTEIN"/>
    <property type="match status" value="1"/>
</dbReference>
<dbReference type="SUPFAM" id="SSF48371">
    <property type="entry name" value="ARM repeat"/>
    <property type="match status" value="2"/>
</dbReference>
<name>A0A0A6PPL0_9GAMM</name>
<dbReference type="EMBL" id="JSZA02000075">
    <property type="protein sequence ID" value="KHD08096.1"/>
    <property type="molecule type" value="Genomic_DNA"/>
</dbReference>
<keyword evidence="4" id="KW-1185">Reference proteome</keyword>
<accession>A0A0A6PPL0</accession>